<evidence type="ECO:0000313" key="2">
    <source>
        <dbReference type="Proteomes" id="UP000813463"/>
    </source>
</evidence>
<dbReference type="Pfam" id="PF13966">
    <property type="entry name" value="zf-RVT"/>
    <property type="match status" value="1"/>
</dbReference>
<dbReference type="RefSeq" id="XP_021844830.2">
    <property type="nucleotide sequence ID" value="XM_021989138.2"/>
</dbReference>
<dbReference type="PANTHER" id="PTHR33116:SF78">
    <property type="entry name" value="OS12G0587133 PROTEIN"/>
    <property type="match status" value="1"/>
</dbReference>
<accession>A0A9R0JSE3</accession>
<evidence type="ECO:0000313" key="3">
    <source>
        <dbReference type="RefSeq" id="XP_021844830.2"/>
    </source>
</evidence>
<dbReference type="PANTHER" id="PTHR33116">
    <property type="entry name" value="REVERSE TRANSCRIPTASE ZINC-BINDING DOMAIN-CONTAINING PROTEIN-RELATED-RELATED"/>
    <property type="match status" value="1"/>
</dbReference>
<keyword evidence="2" id="KW-1185">Reference proteome</keyword>
<dbReference type="GeneID" id="110784683"/>
<reference evidence="3" key="2">
    <citation type="submission" date="2025-08" db="UniProtKB">
        <authorList>
            <consortium name="RefSeq"/>
        </authorList>
    </citation>
    <scope>IDENTIFICATION</scope>
    <source>
        <tissue evidence="3">Leaf</tissue>
    </source>
</reference>
<reference evidence="2" key="1">
    <citation type="journal article" date="2021" name="Nat. Commun.">
        <title>Genomic analyses provide insights into spinach domestication and the genetic basis of agronomic traits.</title>
        <authorList>
            <person name="Cai X."/>
            <person name="Sun X."/>
            <person name="Xu C."/>
            <person name="Sun H."/>
            <person name="Wang X."/>
            <person name="Ge C."/>
            <person name="Zhang Z."/>
            <person name="Wang Q."/>
            <person name="Fei Z."/>
            <person name="Jiao C."/>
            <person name="Wang Q."/>
        </authorList>
    </citation>
    <scope>NUCLEOTIDE SEQUENCE [LARGE SCALE GENOMIC DNA]</scope>
    <source>
        <strain evidence="2">cv. Varoflay</strain>
    </source>
</reference>
<feature type="domain" description="Reverse transcriptase zinc-binding" evidence="1">
    <location>
        <begin position="193"/>
        <end position="283"/>
    </location>
</feature>
<sequence length="547" mass="63527">MRFWWKGSTNNKGICWTKRCKLEMPKGLGGVGLRNIDTYNKALLAKQAFRIHNDPSILLARVMKAAYKKSPVEAALNKDIFNNASWGYKGLCKSIQEISNNVGRVIYRGNVDIRNGLWLPSKKVSFENNEAENNRDIVKVKDLFHSQERRWNHQLIWATFSSNTTREILCMHISDEDKEDQICWMANRTGQPTVKSIYNQLIMEKNLQTPLDNKDKFWKRLWKSELIPKWRIFTWRLLNEAIATRSRLRKRGMMVEDGCVLCKKSQENDKHLFRDCPISSHVWKGSPLGINARVNQHIGISEWIKNFMHFFWTEDGRNSPRVRAFIAILWSIWIHRNEVVFRNVEANPRTVMHLVVKHIKQAEEAVELKYREGSKIRRQEEGVLVHALKGNNNVNHANLIVAGTWKKGRNKKWGDAAIGWCVMMDNRLIDEDGLKVNASDGQQAEIKAMLYGMQRATQLLIRSMKICTSSMDAIKALKNYPACRMDLVTICGDIIRISNDMDNCIIEKCKKEITKKKFVERFEEGTLSTPWVDLESKLARPTQGRRR</sequence>
<evidence type="ECO:0000259" key="1">
    <source>
        <dbReference type="Pfam" id="PF13966"/>
    </source>
</evidence>
<dbReference type="KEGG" id="soe:110784683"/>
<organism evidence="2 3">
    <name type="scientific">Spinacia oleracea</name>
    <name type="common">Spinach</name>
    <dbReference type="NCBI Taxonomy" id="3562"/>
    <lineage>
        <taxon>Eukaryota</taxon>
        <taxon>Viridiplantae</taxon>
        <taxon>Streptophyta</taxon>
        <taxon>Embryophyta</taxon>
        <taxon>Tracheophyta</taxon>
        <taxon>Spermatophyta</taxon>
        <taxon>Magnoliopsida</taxon>
        <taxon>eudicotyledons</taxon>
        <taxon>Gunneridae</taxon>
        <taxon>Pentapetalae</taxon>
        <taxon>Caryophyllales</taxon>
        <taxon>Chenopodiaceae</taxon>
        <taxon>Chenopodioideae</taxon>
        <taxon>Anserineae</taxon>
        <taxon>Spinacia</taxon>
    </lineage>
</organism>
<dbReference type="InterPro" id="IPR026960">
    <property type="entry name" value="RVT-Znf"/>
</dbReference>
<dbReference type="AlphaFoldDB" id="A0A9R0JSE3"/>
<dbReference type="GO" id="GO:0003676">
    <property type="term" value="F:nucleic acid binding"/>
    <property type="evidence" value="ECO:0007669"/>
    <property type="project" value="InterPro"/>
</dbReference>
<protein>
    <recommendedName>
        <fullName evidence="1">Reverse transcriptase zinc-binding domain-containing protein</fullName>
    </recommendedName>
</protein>
<gene>
    <name evidence="3" type="primary">LOC110784683</name>
</gene>
<dbReference type="Proteomes" id="UP000813463">
    <property type="component" value="Chromosome 6"/>
</dbReference>
<proteinExistence type="predicted"/>
<name>A0A9R0JSE3_SPIOL</name>